<gene>
    <name evidence="2" type="ORF">M1O15_25840</name>
</gene>
<dbReference type="Pfam" id="PF18029">
    <property type="entry name" value="Glyoxalase_6"/>
    <property type="match status" value="1"/>
</dbReference>
<dbReference type="RefSeq" id="WP_248636576.1">
    <property type="nucleotide sequence ID" value="NZ_JALPTH010000030.1"/>
</dbReference>
<comment type="caution">
    <text evidence="2">The sequence shown here is derived from an EMBL/GenBank/DDBJ whole genome shotgun (WGS) entry which is preliminary data.</text>
</comment>
<reference evidence="2 3" key="1">
    <citation type="submission" date="2022-04" db="EMBL/GenBank/DDBJ databases">
        <title>Streptomyces sp. nov. LCR6-01 isolated from Lichen of Dirinaria sp.</title>
        <authorList>
            <person name="Kanchanasin P."/>
            <person name="Tanasupawat S."/>
            <person name="Phongsopitanun W."/>
        </authorList>
    </citation>
    <scope>NUCLEOTIDE SEQUENCE [LARGE SCALE GENOMIC DNA]</scope>
    <source>
        <strain evidence="2 3">LCR6-01</strain>
    </source>
</reference>
<dbReference type="PROSITE" id="PS51819">
    <property type="entry name" value="VOC"/>
    <property type="match status" value="1"/>
</dbReference>
<evidence type="ECO:0000313" key="2">
    <source>
        <dbReference type="EMBL" id="MCK8680753.1"/>
    </source>
</evidence>
<dbReference type="InterPro" id="IPR041581">
    <property type="entry name" value="Glyoxalase_6"/>
</dbReference>
<keyword evidence="3" id="KW-1185">Reference proteome</keyword>
<proteinExistence type="predicted"/>
<dbReference type="Proteomes" id="UP001522868">
    <property type="component" value="Unassembled WGS sequence"/>
</dbReference>
<dbReference type="PANTHER" id="PTHR35908">
    <property type="entry name" value="HYPOTHETICAL FUSION PROTEIN"/>
    <property type="match status" value="1"/>
</dbReference>
<organism evidence="2 3">
    <name type="scientific">Streptomyces lichenis</name>
    <dbReference type="NCBI Taxonomy" id="2306967"/>
    <lineage>
        <taxon>Bacteria</taxon>
        <taxon>Bacillati</taxon>
        <taxon>Actinomycetota</taxon>
        <taxon>Actinomycetes</taxon>
        <taxon>Kitasatosporales</taxon>
        <taxon>Streptomycetaceae</taxon>
        <taxon>Streptomyces</taxon>
    </lineage>
</organism>
<dbReference type="SUPFAM" id="SSF54593">
    <property type="entry name" value="Glyoxalase/Bleomycin resistance protein/Dihydroxybiphenyl dioxygenase"/>
    <property type="match status" value="1"/>
</dbReference>
<name>A0ABT0IHF2_9ACTN</name>
<evidence type="ECO:0000259" key="1">
    <source>
        <dbReference type="PROSITE" id="PS51819"/>
    </source>
</evidence>
<dbReference type="PANTHER" id="PTHR35908:SF1">
    <property type="entry name" value="CONSERVED PROTEIN"/>
    <property type="match status" value="1"/>
</dbReference>
<dbReference type="InterPro" id="IPR037523">
    <property type="entry name" value="VOC_core"/>
</dbReference>
<dbReference type="CDD" id="cd06587">
    <property type="entry name" value="VOC"/>
    <property type="match status" value="1"/>
</dbReference>
<dbReference type="InterPro" id="IPR029068">
    <property type="entry name" value="Glyas_Bleomycin-R_OHBP_Dase"/>
</dbReference>
<protein>
    <submittedName>
        <fullName evidence="2">VOC family protein</fullName>
    </submittedName>
</protein>
<accession>A0ABT0IHF2</accession>
<feature type="domain" description="VOC" evidence="1">
    <location>
        <begin position="5"/>
        <end position="121"/>
    </location>
</feature>
<sequence>MGFATLQLTAFDCPEPRRLAEFYAAVLGGRIEGDDEWVDLHLDGGQRLSFQLAPGFTPPEWPRADRNSQQLHLDLEVEDMDAAHAKVLELGARELDVDDGKHPGFRAFADPAGHPFCLVTG</sequence>
<dbReference type="EMBL" id="JALPTH010000030">
    <property type="protein sequence ID" value="MCK8680753.1"/>
    <property type="molecule type" value="Genomic_DNA"/>
</dbReference>
<dbReference type="Gene3D" id="3.10.180.10">
    <property type="entry name" value="2,3-Dihydroxybiphenyl 1,2-Dioxygenase, domain 1"/>
    <property type="match status" value="1"/>
</dbReference>
<evidence type="ECO:0000313" key="3">
    <source>
        <dbReference type="Proteomes" id="UP001522868"/>
    </source>
</evidence>